<name>A0A4R1I9I7_ANCAQ</name>
<dbReference type="SUPFAM" id="SSF89796">
    <property type="entry name" value="CoA-transferase family III (CaiB/BaiF)"/>
    <property type="match status" value="1"/>
</dbReference>
<accession>A0A4R1I9I7</accession>
<dbReference type="PANTHER" id="PTHR48207">
    <property type="entry name" value="SUCCINATE--HYDROXYMETHYLGLUTARATE COA-TRANSFERASE"/>
    <property type="match status" value="1"/>
</dbReference>
<organism evidence="2 3">
    <name type="scientific">Ancylobacter aquaticus</name>
    <dbReference type="NCBI Taxonomy" id="100"/>
    <lineage>
        <taxon>Bacteria</taxon>
        <taxon>Pseudomonadati</taxon>
        <taxon>Pseudomonadota</taxon>
        <taxon>Alphaproteobacteria</taxon>
        <taxon>Hyphomicrobiales</taxon>
        <taxon>Xanthobacteraceae</taxon>
        <taxon>Ancylobacter</taxon>
    </lineage>
</organism>
<dbReference type="RefSeq" id="WP_131834143.1">
    <property type="nucleotide sequence ID" value="NZ_SMFY01000001.1"/>
</dbReference>
<dbReference type="OrthoDB" id="9806585at2"/>
<dbReference type="InterPro" id="IPR044855">
    <property type="entry name" value="CoA-Trfase_III_dom3_sf"/>
</dbReference>
<dbReference type="InterPro" id="IPR050483">
    <property type="entry name" value="CoA-transferase_III_domain"/>
</dbReference>
<dbReference type="PANTHER" id="PTHR48207:SF3">
    <property type="entry name" value="SUCCINATE--HYDROXYMETHYLGLUTARATE COA-TRANSFERASE"/>
    <property type="match status" value="1"/>
</dbReference>
<keyword evidence="3" id="KW-1185">Reference proteome</keyword>
<proteinExistence type="predicted"/>
<dbReference type="Pfam" id="PF02515">
    <property type="entry name" value="CoA_transf_3"/>
    <property type="match status" value="1"/>
</dbReference>
<dbReference type="AlphaFoldDB" id="A0A4R1I9I7"/>
<dbReference type="Gene3D" id="3.40.50.10540">
    <property type="entry name" value="Crotonobetainyl-coa:carnitine coa-transferase, domain 1"/>
    <property type="match status" value="1"/>
</dbReference>
<comment type="caution">
    <text evidence="2">The sequence shown here is derived from an EMBL/GenBank/DDBJ whole genome shotgun (WGS) entry which is preliminary data.</text>
</comment>
<protein>
    <submittedName>
        <fullName evidence="2">Formyl-CoA transferase/CoA:oxalate CoA-transferase</fullName>
    </submittedName>
</protein>
<dbReference type="InterPro" id="IPR023606">
    <property type="entry name" value="CoA-Trfase_III_dom_1_sf"/>
</dbReference>
<dbReference type="InterPro" id="IPR003673">
    <property type="entry name" value="CoA-Trfase_fam_III"/>
</dbReference>
<evidence type="ECO:0000313" key="2">
    <source>
        <dbReference type="EMBL" id="TCK30873.1"/>
    </source>
</evidence>
<sequence length="404" mass="43456">MDADATSPTDKGASGPLSGLRVIDATHMLAGPYCTWLLGALGADVIKIERRGAGDFTRIIAPFKDEQSIYFMSVNRNKRSLTLDLKHPRGKAVMKRLLTGADVFVENNRAGVMDRLGFGYETVAAFNPRLVYASISGFGQTGPYRHKPSFDAIAQALSGMMSITGEEDGPPARVGASIGDIGSSLFAAIGVLSALQQRERTGRGTFVDVAMLDCQLALMENAIARFLNAGETPRRLGSRHPLIAPFQAFATADEPIAVCVDTAEQWERLCGALNRPDLLSDPRFPSGSVRADRHAELEPILAELFRTRGRDAWLAALDEADVPASAINSVPEALQDPQVVSRNMVREVPEGSGLRFVSVPIQMPHTPLPDEKAPPALGEHSEAILADFGFSPEEIGDLRADAVI</sequence>
<dbReference type="GO" id="GO:0008410">
    <property type="term" value="F:CoA-transferase activity"/>
    <property type="evidence" value="ECO:0007669"/>
    <property type="project" value="TreeGrafter"/>
</dbReference>
<reference evidence="2 3" key="1">
    <citation type="submission" date="2019-03" db="EMBL/GenBank/DDBJ databases">
        <title>Genomic Encyclopedia of Type Strains, Phase IV (KMG-IV): sequencing the most valuable type-strain genomes for metagenomic binning, comparative biology and taxonomic classification.</title>
        <authorList>
            <person name="Goeker M."/>
        </authorList>
    </citation>
    <scope>NUCLEOTIDE SEQUENCE [LARGE SCALE GENOMIC DNA]</scope>
    <source>
        <strain evidence="2 3">DSM 101</strain>
    </source>
</reference>
<gene>
    <name evidence="2" type="ORF">EV667_0977</name>
</gene>
<evidence type="ECO:0000256" key="1">
    <source>
        <dbReference type="ARBA" id="ARBA00022679"/>
    </source>
</evidence>
<keyword evidence="1 2" id="KW-0808">Transferase</keyword>
<dbReference type="Gene3D" id="3.30.1540.10">
    <property type="entry name" value="formyl-coa transferase, domain 3"/>
    <property type="match status" value="1"/>
</dbReference>
<evidence type="ECO:0000313" key="3">
    <source>
        <dbReference type="Proteomes" id="UP000295030"/>
    </source>
</evidence>
<dbReference type="EMBL" id="SMFY01000001">
    <property type="protein sequence ID" value="TCK30873.1"/>
    <property type="molecule type" value="Genomic_DNA"/>
</dbReference>
<dbReference type="Proteomes" id="UP000295030">
    <property type="component" value="Unassembled WGS sequence"/>
</dbReference>